<organism evidence="1">
    <name type="scientific">marine metagenome</name>
    <dbReference type="NCBI Taxonomy" id="408172"/>
    <lineage>
        <taxon>unclassified sequences</taxon>
        <taxon>metagenomes</taxon>
        <taxon>ecological metagenomes</taxon>
    </lineage>
</organism>
<evidence type="ECO:0000313" key="1">
    <source>
        <dbReference type="EMBL" id="SUZ92107.1"/>
    </source>
</evidence>
<dbReference type="EMBL" id="UINC01002032">
    <property type="protein sequence ID" value="SUZ92107.1"/>
    <property type="molecule type" value="Genomic_DNA"/>
</dbReference>
<dbReference type="AlphaFoldDB" id="A0A381RQE1"/>
<evidence type="ECO:0008006" key="2">
    <source>
        <dbReference type="Google" id="ProtNLM"/>
    </source>
</evidence>
<name>A0A381RQE1_9ZZZZ</name>
<reference evidence="1" key="1">
    <citation type="submission" date="2018-05" db="EMBL/GenBank/DDBJ databases">
        <authorList>
            <person name="Lanie J.A."/>
            <person name="Ng W.-L."/>
            <person name="Kazmierczak K.M."/>
            <person name="Andrzejewski T.M."/>
            <person name="Davidsen T.M."/>
            <person name="Wayne K.J."/>
            <person name="Tettelin H."/>
            <person name="Glass J.I."/>
            <person name="Rusch D."/>
            <person name="Podicherti R."/>
            <person name="Tsui H.-C.T."/>
            <person name="Winkler M.E."/>
        </authorList>
    </citation>
    <scope>NUCLEOTIDE SEQUENCE</scope>
</reference>
<gene>
    <name evidence="1" type="ORF">METZ01_LOCUS44961</name>
</gene>
<sequence>MKITIFLLRHNYKKIIYLCGFLFLTFSAQAETIYELDFSTASGDVKNWFEAVKWKFREKAVEILRFEDGKLVIEPTRDELGVVMREFDKKDYLHGVTKLRIEWGVDQYPIGADWSGPKDKFRNTREPIAFMVFFGDTKLDSGFFLAPDLPYFISFFLGKDERPDQVYFGNYWQKGGRYLCIPCDGSSGKTFITEIDLSDKFLELFGKKQLPITALGIEVDVQKTKKVNGRYSKAFIKRVQLF</sequence>
<proteinExistence type="predicted"/>
<protein>
    <recommendedName>
        <fullName evidence="2">DUF3047 domain-containing protein</fullName>
    </recommendedName>
</protein>
<accession>A0A381RQE1</accession>